<evidence type="ECO:0000256" key="5">
    <source>
        <dbReference type="SAM" id="MobiDB-lite"/>
    </source>
</evidence>
<evidence type="ECO:0000256" key="1">
    <source>
        <dbReference type="ARBA" id="ARBA00004123"/>
    </source>
</evidence>
<feature type="compositionally biased region" description="Polar residues" evidence="5">
    <location>
        <begin position="62"/>
        <end position="71"/>
    </location>
</feature>
<keyword evidence="3 4" id="KW-0539">Nucleus</keyword>
<evidence type="ECO:0000259" key="6">
    <source>
        <dbReference type="PROSITE" id="PS50118"/>
    </source>
</evidence>
<dbReference type="PROSITE" id="PS50118">
    <property type="entry name" value="HMG_BOX_2"/>
    <property type="match status" value="3"/>
</dbReference>
<dbReference type="Gene3D" id="1.10.30.10">
    <property type="entry name" value="High mobility group box domain"/>
    <property type="match status" value="3"/>
</dbReference>
<dbReference type="InterPro" id="IPR036910">
    <property type="entry name" value="HMG_box_dom_sf"/>
</dbReference>
<keyword evidence="2 4" id="KW-0238">DNA-binding</keyword>
<sequence>MPPHSHVRSHNVDKAKLLEFICYGVYTLFLATLVSQTEATRDFNQQNPLLSPSTGHLLLGTDSATHSQQSKYPRLSRPYSAQEVFYYRWEAKIRAENPGVSNGDLGEIIGKAWQDLGQRKNGTVSDGPTYKMDSFGTYYVSEKEPYYLTVEWPEQDWQTRRMLAHIRKNGPGSRNLLLEKWYCDDGSFEEQVRAPEDPINAQEHYKRERECKAIAEKEQIRSSKIDSESQKRWEQMSDTTKAPYVAKAQHQEDTYINDWRRFSEAAVSRMVPPWVLPCPDKNPSEYLRTDTGNTKYLLKIFKHVSPPEPPRGNRGSYTLFFMDNICREANRHPDTRIGNRALKKRWLAMSDDERSYYESKCRDAKDNFLNQLANYWKEVSRRLADPSDDLTKEDLLYLKLSNPQGSEPLFSWDRKYMWVAEMGFNLWDEQEWSGISKREWRHLSPREKKHYVDYDLDMRLKFEEIVGLPWGDPFEEWEKSHRKSELK</sequence>
<dbReference type="GO" id="GO:0003677">
    <property type="term" value="F:DNA binding"/>
    <property type="evidence" value="ECO:0007669"/>
    <property type="project" value="UniProtKB-UniRule"/>
</dbReference>
<evidence type="ECO:0000256" key="4">
    <source>
        <dbReference type="PROSITE-ProRule" id="PRU00267"/>
    </source>
</evidence>
<proteinExistence type="predicted"/>
<comment type="subcellular location">
    <subcellularLocation>
        <location evidence="1">Nucleus</location>
    </subcellularLocation>
</comment>
<dbReference type="AlphaFoldDB" id="A0A2T2P8P5"/>
<dbReference type="InterPro" id="IPR051762">
    <property type="entry name" value="UBF1"/>
</dbReference>
<accession>A0A2T2P8P5</accession>
<name>A0A2T2P8P5_CORCC</name>
<organism evidence="7 8">
    <name type="scientific">Corynespora cassiicola Philippines</name>
    <dbReference type="NCBI Taxonomy" id="1448308"/>
    <lineage>
        <taxon>Eukaryota</taxon>
        <taxon>Fungi</taxon>
        <taxon>Dikarya</taxon>
        <taxon>Ascomycota</taxon>
        <taxon>Pezizomycotina</taxon>
        <taxon>Dothideomycetes</taxon>
        <taxon>Pleosporomycetidae</taxon>
        <taxon>Pleosporales</taxon>
        <taxon>Corynesporascaceae</taxon>
        <taxon>Corynespora</taxon>
    </lineage>
</organism>
<feature type="domain" description="HMG box" evidence="6">
    <location>
        <begin position="195"/>
        <end position="263"/>
    </location>
</feature>
<feature type="DNA-binding region" description="HMG box" evidence="4">
    <location>
        <begin position="195"/>
        <end position="263"/>
    </location>
</feature>
<evidence type="ECO:0000313" key="7">
    <source>
        <dbReference type="EMBL" id="PSN74017.1"/>
    </source>
</evidence>
<dbReference type="SUPFAM" id="SSF47095">
    <property type="entry name" value="HMG-box"/>
    <property type="match status" value="3"/>
</dbReference>
<evidence type="ECO:0000256" key="2">
    <source>
        <dbReference type="ARBA" id="ARBA00023125"/>
    </source>
</evidence>
<feature type="DNA-binding region" description="HMG box" evidence="4">
    <location>
        <begin position="75"/>
        <end position="146"/>
    </location>
</feature>
<protein>
    <recommendedName>
        <fullName evidence="6">HMG box domain-containing protein</fullName>
    </recommendedName>
</protein>
<dbReference type="CDD" id="cd00084">
    <property type="entry name" value="HMG-box_SF"/>
    <property type="match status" value="1"/>
</dbReference>
<evidence type="ECO:0000313" key="8">
    <source>
        <dbReference type="Proteomes" id="UP000240883"/>
    </source>
</evidence>
<feature type="domain" description="HMG box" evidence="6">
    <location>
        <begin position="310"/>
        <end position="376"/>
    </location>
</feature>
<dbReference type="Proteomes" id="UP000240883">
    <property type="component" value="Unassembled WGS sequence"/>
</dbReference>
<gene>
    <name evidence="7" type="ORF">BS50DRAFT_627385</name>
</gene>
<feature type="DNA-binding region" description="HMG box" evidence="4">
    <location>
        <begin position="310"/>
        <end position="376"/>
    </location>
</feature>
<dbReference type="PANTHER" id="PTHR46318">
    <property type="entry name" value="UPSTREAM BINDING TRANSCRIPTION FACTOR"/>
    <property type="match status" value="1"/>
</dbReference>
<evidence type="ECO:0000256" key="3">
    <source>
        <dbReference type="ARBA" id="ARBA00023242"/>
    </source>
</evidence>
<keyword evidence="8" id="KW-1185">Reference proteome</keyword>
<feature type="region of interest" description="Disordered" evidence="5">
    <location>
        <begin position="54"/>
        <end position="73"/>
    </location>
</feature>
<dbReference type="EMBL" id="KZ678128">
    <property type="protein sequence ID" value="PSN74017.1"/>
    <property type="molecule type" value="Genomic_DNA"/>
</dbReference>
<reference evidence="7 8" key="1">
    <citation type="journal article" date="2018" name="Front. Microbiol.">
        <title>Genome-Wide Analysis of Corynespora cassiicola Leaf Fall Disease Putative Effectors.</title>
        <authorList>
            <person name="Lopez D."/>
            <person name="Ribeiro S."/>
            <person name="Label P."/>
            <person name="Fumanal B."/>
            <person name="Venisse J.S."/>
            <person name="Kohler A."/>
            <person name="de Oliveira R.R."/>
            <person name="Labutti K."/>
            <person name="Lipzen A."/>
            <person name="Lail K."/>
            <person name="Bauer D."/>
            <person name="Ohm R.A."/>
            <person name="Barry K.W."/>
            <person name="Spatafora J."/>
            <person name="Grigoriev I.V."/>
            <person name="Martin F.M."/>
            <person name="Pujade-Renaud V."/>
        </authorList>
    </citation>
    <scope>NUCLEOTIDE SEQUENCE [LARGE SCALE GENOMIC DNA]</scope>
    <source>
        <strain evidence="7 8">Philippines</strain>
    </source>
</reference>
<feature type="domain" description="HMG box" evidence="6">
    <location>
        <begin position="75"/>
        <end position="146"/>
    </location>
</feature>
<dbReference type="InterPro" id="IPR009071">
    <property type="entry name" value="HMG_box_dom"/>
</dbReference>
<dbReference type="GO" id="GO:0005634">
    <property type="term" value="C:nucleus"/>
    <property type="evidence" value="ECO:0007669"/>
    <property type="project" value="UniProtKB-SubCell"/>
</dbReference>